<dbReference type="EMBL" id="JBCGBO010000002">
    <property type="protein sequence ID" value="KAK9223596.1"/>
    <property type="molecule type" value="Genomic_DNA"/>
</dbReference>
<dbReference type="GO" id="GO:0005794">
    <property type="term" value="C:Golgi apparatus"/>
    <property type="evidence" value="ECO:0007669"/>
    <property type="project" value="TreeGrafter"/>
</dbReference>
<dbReference type="GO" id="GO:0005886">
    <property type="term" value="C:plasma membrane"/>
    <property type="evidence" value="ECO:0007669"/>
    <property type="project" value="TreeGrafter"/>
</dbReference>
<evidence type="ECO:0000313" key="9">
    <source>
        <dbReference type="Proteomes" id="UP001428341"/>
    </source>
</evidence>
<dbReference type="PANTHER" id="PTHR10926">
    <property type="entry name" value="CELL CYCLE CONTROL PROTEIN 50"/>
    <property type="match status" value="1"/>
</dbReference>
<evidence type="ECO:0000256" key="6">
    <source>
        <dbReference type="PIRNR" id="PIRNR015840"/>
    </source>
</evidence>
<dbReference type="GO" id="GO:0005783">
    <property type="term" value="C:endoplasmic reticulum"/>
    <property type="evidence" value="ECO:0007669"/>
    <property type="project" value="TreeGrafter"/>
</dbReference>
<evidence type="ECO:0000256" key="1">
    <source>
        <dbReference type="ARBA" id="ARBA00004370"/>
    </source>
</evidence>
<evidence type="ECO:0000256" key="5">
    <source>
        <dbReference type="ARBA" id="ARBA00023136"/>
    </source>
</evidence>
<evidence type="ECO:0000313" key="8">
    <source>
        <dbReference type="EMBL" id="KAK9223596.1"/>
    </source>
</evidence>
<dbReference type="Proteomes" id="UP001428341">
    <property type="component" value="Unassembled WGS sequence"/>
</dbReference>
<dbReference type="PANTHER" id="PTHR10926:SF29">
    <property type="entry name" value="ALA-INTERACTING SUBUNIT 2-RELATED"/>
    <property type="match status" value="1"/>
</dbReference>
<name>A0AAP0MX56_9ROSI</name>
<sequence length="364" mass="40990">MEVEGGNTSANDAVARKIPIQSRRAKGCPSSFCYFNSFSGFSGNNHVFYQFTQQNLPACKPVLTPSWIVTTFLLMGVIFIPIGLVTLRTSHSVIEIVERYDTECIPEKFRGNKENCGGILKPCLNENLHNVLRVPSSKDFSNKLFTFYVYKQSKFPYVKSRNDQQLLHGLKSNDTSSCQPEDSSNGLPIVPCGLIAWSLFNDTFKFIRESSELVVNRKNIAWKSDRNHKFGKQVYPFNFQNGTFIGGGSLDPSVPLSDQEDLIVWMRTAALPSFRKMYGRIEEDLDADDVIAVHLMNNYNTYSFGGKKKLVLSTSSWLGGKNDFLGVAYVFVGSSSIIISLVFMLLHVKNPRPYGETAYLSWNR</sequence>
<evidence type="ECO:0000256" key="7">
    <source>
        <dbReference type="SAM" id="Phobius"/>
    </source>
</evidence>
<gene>
    <name evidence="8" type="ORF">WN944_012041</name>
</gene>
<dbReference type="Pfam" id="PF03381">
    <property type="entry name" value="CDC50"/>
    <property type="match status" value="1"/>
</dbReference>
<comment type="caution">
    <text evidence="8">The sequence shown here is derived from an EMBL/GenBank/DDBJ whole genome shotgun (WGS) entry which is preliminary data.</text>
</comment>
<evidence type="ECO:0000256" key="2">
    <source>
        <dbReference type="ARBA" id="ARBA00009457"/>
    </source>
</evidence>
<dbReference type="InterPro" id="IPR005045">
    <property type="entry name" value="CDC50/LEM3_fam"/>
</dbReference>
<evidence type="ECO:0000256" key="3">
    <source>
        <dbReference type="ARBA" id="ARBA00022692"/>
    </source>
</evidence>
<comment type="similarity">
    <text evidence="2 6">Belongs to the CDC50/LEM3 family.</text>
</comment>
<keyword evidence="4 7" id="KW-1133">Transmembrane helix</keyword>
<evidence type="ECO:0000256" key="4">
    <source>
        <dbReference type="ARBA" id="ARBA00022989"/>
    </source>
</evidence>
<accession>A0AAP0MX56</accession>
<keyword evidence="9" id="KW-1185">Reference proteome</keyword>
<comment type="subcellular location">
    <subcellularLocation>
        <location evidence="1">Membrane</location>
    </subcellularLocation>
</comment>
<feature type="transmembrane region" description="Helical" evidence="7">
    <location>
        <begin position="67"/>
        <end position="87"/>
    </location>
</feature>
<protein>
    <recommendedName>
        <fullName evidence="6">ALA-interacting subunit</fullName>
    </recommendedName>
</protein>
<keyword evidence="5 6" id="KW-0472">Membrane</keyword>
<organism evidence="8 9">
    <name type="scientific">Citrus x changshan-huyou</name>
    <dbReference type="NCBI Taxonomy" id="2935761"/>
    <lineage>
        <taxon>Eukaryota</taxon>
        <taxon>Viridiplantae</taxon>
        <taxon>Streptophyta</taxon>
        <taxon>Embryophyta</taxon>
        <taxon>Tracheophyta</taxon>
        <taxon>Spermatophyta</taxon>
        <taxon>Magnoliopsida</taxon>
        <taxon>eudicotyledons</taxon>
        <taxon>Gunneridae</taxon>
        <taxon>Pentapetalae</taxon>
        <taxon>rosids</taxon>
        <taxon>malvids</taxon>
        <taxon>Sapindales</taxon>
        <taxon>Rutaceae</taxon>
        <taxon>Aurantioideae</taxon>
        <taxon>Citrus</taxon>
    </lineage>
</organism>
<proteinExistence type="inferred from homology"/>
<keyword evidence="3 7" id="KW-0812">Transmembrane</keyword>
<dbReference type="AlphaFoldDB" id="A0AAP0MX56"/>
<reference evidence="8 9" key="1">
    <citation type="submission" date="2024-05" db="EMBL/GenBank/DDBJ databases">
        <title>Haplotype-resolved chromosome-level genome assembly of Huyou (Citrus changshanensis).</title>
        <authorList>
            <person name="Miao C."/>
            <person name="Chen W."/>
            <person name="Wu Y."/>
            <person name="Wang L."/>
            <person name="Zhao S."/>
            <person name="Grierson D."/>
            <person name="Xu C."/>
            <person name="Chen K."/>
        </authorList>
    </citation>
    <scope>NUCLEOTIDE SEQUENCE [LARGE SCALE GENOMIC DNA]</scope>
    <source>
        <strain evidence="8">01-14</strain>
        <tissue evidence="8">Leaf</tissue>
    </source>
</reference>
<feature type="transmembrane region" description="Helical" evidence="7">
    <location>
        <begin position="324"/>
        <end position="346"/>
    </location>
</feature>
<dbReference type="PIRSF" id="PIRSF015840">
    <property type="entry name" value="DUF284_TM_euk"/>
    <property type="match status" value="1"/>
</dbReference>